<dbReference type="NCBIfam" id="NF006719">
    <property type="entry name" value="PRK09257.1"/>
    <property type="match status" value="1"/>
</dbReference>
<organism evidence="14">
    <name type="scientific">Caenorhabditis brenneri</name>
    <name type="common">Nematode worm</name>
    <dbReference type="NCBI Taxonomy" id="135651"/>
    <lineage>
        <taxon>Eukaryota</taxon>
        <taxon>Metazoa</taxon>
        <taxon>Ecdysozoa</taxon>
        <taxon>Nematoda</taxon>
        <taxon>Chromadorea</taxon>
        <taxon>Rhabditida</taxon>
        <taxon>Rhabditina</taxon>
        <taxon>Rhabditomorpha</taxon>
        <taxon>Rhabditoidea</taxon>
        <taxon>Rhabditidae</taxon>
        <taxon>Peloderinae</taxon>
        <taxon>Caenorhabditis</taxon>
    </lineage>
</organism>
<evidence type="ECO:0000256" key="11">
    <source>
        <dbReference type="RuleBase" id="RU000480"/>
    </source>
</evidence>
<dbReference type="InterPro" id="IPR015424">
    <property type="entry name" value="PyrdxlP-dep_Trfase"/>
</dbReference>
<comment type="similarity">
    <text evidence="2">Belongs to the class-I pyridoxal-phosphate-dependent aminotransferase family.</text>
</comment>
<dbReference type="InterPro" id="IPR015422">
    <property type="entry name" value="PyrdxlP-dep_Trfase_small"/>
</dbReference>
<keyword evidence="9" id="KW-0663">Pyridoxal phosphate</keyword>
<dbReference type="Gene3D" id="3.40.640.10">
    <property type="entry name" value="Type I PLP-dependent aspartate aminotransferase-like (Major domain)"/>
    <property type="match status" value="1"/>
</dbReference>
<evidence type="ECO:0000259" key="13">
    <source>
        <dbReference type="PROSITE" id="PS50199"/>
    </source>
</evidence>
<evidence type="ECO:0000256" key="2">
    <source>
        <dbReference type="ARBA" id="ARBA00007441"/>
    </source>
</evidence>
<evidence type="ECO:0000256" key="4">
    <source>
        <dbReference type="ARBA" id="ARBA00022576"/>
    </source>
</evidence>
<feature type="compositionally biased region" description="Polar residues" evidence="12">
    <location>
        <begin position="269"/>
        <end position="278"/>
    </location>
</feature>
<evidence type="ECO:0000256" key="7">
    <source>
        <dbReference type="ARBA" id="ARBA00022771"/>
    </source>
</evidence>
<dbReference type="InterPro" id="IPR000796">
    <property type="entry name" value="Asp_trans"/>
</dbReference>
<dbReference type="EC" id="2.6.1.1" evidence="11"/>
<dbReference type="GO" id="GO:0030170">
    <property type="term" value="F:pyridoxal phosphate binding"/>
    <property type="evidence" value="ECO:0007669"/>
    <property type="project" value="InterPro"/>
</dbReference>
<dbReference type="EMBL" id="FJ362353">
    <property type="protein sequence ID" value="ACI48994.1"/>
    <property type="molecule type" value="Genomic_DNA"/>
</dbReference>
<dbReference type="SUPFAM" id="SSF53383">
    <property type="entry name" value="PLP-dependent transferases"/>
    <property type="match status" value="1"/>
</dbReference>
<reference evidence="14" key="1">
    <citation type="journal article" date="2008" name="Genome Res.">
        <title>Multigenome DNA sequence conservation identifies Hox cis-regulatory elements.</title>
        <authorList>
            <person name="Kuntz S.G."/>
            <person name="Schwarz E.M."/>
            <person name="DeModena J.A."/>
            <person name="De Buysscher T."/>
            <person name="Trout D."/>
            <person name="Shizuya H."/>
            <person name="Sternberg P.W."/>
            <person name="Wold B.J."/>
        </authorList>
    </citation>
    <scope>NUCLEOTIDE SEQUENCE</scope>
    <source>
        <strain evidence="14">CB5161</strain>
    </source>
</reference>
<keyword evidence="5 11" id="KW-0808">Transferase</keyword>
<dbReference type="PANTHER" id="PTHR11879">
    <property type="entry name" value="ASPARTATE AMINOTRANSFERASE"/>
    <property type="match status" value="1"/>
</dbReference>
<dbReference type="GO" id="GO:0006533">
    <property type="term" value="P:L-aspartate catabolic process"/>
    <property type="evidence" value="ECO:0007669"/>
    <property type="project" value="TreeGrafter"/>
</dbReference>
<dbReference type="HOGENOM" id="CLU_032440_1_2_1"/>
<dbReference type="InterPro" id="IPR015421">
    <property type="entry name" value="PyrdxlP-dep_Trfase_major"/>
</dbReference>
<dbReference type="PROSITE" id="PS00105">
    <property type="entry name" value="AA_TRANSFER_CLASS_1"/>
    <property type="match status" value="1"/>
</dbReference>
<evidence type="ECO:0000256" key="9">
    <source>
        <dbReference type="ARBA" id="ARBA00022898"/>
    </source>
</evidence>
<keyword evidence="4 11" id="KW-0032">Aminotransferase</keyword>
<keyword evidence="6" id="KW-0479">Metal-binding</keyword>
<gene>
    <name evidence="14" type="ORF">Cbre_JD01.001</name>
</gene>
<evidence type="ECO:0000256" key="1">
    <source>
        <dbReference type="ARBA" id="ARBA00001933"/>
    </source>
</evidence>
<dbReference type="Pfam" id="PF00155">
    <property type="entry name" value="Aminotran_1_2"/>
    <property type="match status" value="1"/>
</dbReference>
<accession>B6VBA1</accession>
<dbReference type="PROSITE" id="PS01358">
    <property type="entry name" value="ZF_RANBP2_1"/>
    <property type="match status" value="1"/>
</dbReference>
<dbReference type="CDD" id="cd00609">
    <property type="entry name" value="AAT_like"/>
    <property type="match status" value="1"/>
</dbReference>
<dbReference type="PANTHER" id="PTHR11879:SF4">
    <property type="entry name" value="ASPARTATE AMINOTRANSFERASE"/>
    <property type="match status" value="1"/>
</dbReference>
<comment type="miscellaneous">
    <text evidence="11">In eukaryotes there are cytoplasmic, mitochondrial and chloroplastic isozymes.</text>
</comment>
<dbReference type="GO" id="GO:0008270">
    <property type="term" value="F:zinc ion binding"/>
    <property type="evidence" value="ECO:0007669"/>
    <property type="project" value="UniProtKB-KW"/>
</dbReference>
<comment type="subunit">
    <text evidence="3 11">Homodimer.</text>
</comment>
<evidence type="ECO:0000256" key="10">
    <source>
        <dbReference type="PROSITE-ProRule" id="PRU00322"/>
    </source>
</evidence>
<protein>
    <recommendedName>
        <fullName evidence="11">Aspartate aminotransferase</fullName>
        <ecNumber evidence="11">2.6.1.1</ecNumber>
    </recommendedName>
</protein>
<evidence type="ECO:0000256" key="6">
    <source>
        <dbReference type="ARBA" id="ARBA00022723"/>
    </source>
</evidence>
<sequence length="715" mass="79702">MTTPKKSSFSNCRGKELSKMTDLSKLYKKVERISKRIFHGEKNQSTFVPSAQQHQQSSAQSTSSSSNDPQMPHQPVMINPPYPVHPGFGTGFPQFPYPVQQQQPQYPPSYGWALNSAAAAAASDSSSSQASAPAFGALSLDVGVGNESAGSGFDHLAVHHDDEHNEPNYLRPNEQQIIELRKAQSTKLEKVKQQVMDEVGSLNYIFNDVTELDKYYDAKYPYILVQDDYVSTEELEEEVRKLEEKLRRLRAKSPNGTGLPPPRPPPPRSVSQESSTGPWTCARCLTENRFNVYRCKKCNLPSRRRVMSTQATQPALPWFRNVPSAPADPILGVTEAFKKDVNPNKINLGVGAYRDNEGKPFVLRAVREAEQQIVDAKLDKEYSTITGVPEFSPLAAKLAFGENSKVLQDKRVFTTQSISGTGALRIGGQFVEKFIPSKILYYPTPTWANHLPVFRNSGLTIQPYRYYDKSTLGFDVQGALDDISKMPEGSVILLHACAHNPTGVDPSKDQWKEISRVVKERKILPFFDMAYQGFASGDVDDDAFALRYFVEQGHNVLVAQSFAKNMGLYGERVGAFSIVCDSEEEVGRVGSQMKIIIRPMISMPPLHGARIASRILNDPKLKQSWLEDVKLMADRIKSMRTALKEGLKAEGSTRDWEHITNQIGMFCFTGINQEQVQELIKEHSVYLTNDGRISISGINTGNVAYLAKALHSVTK</sequence>
<feature type="domain" description="RanBP2-type" evidence="13">
    <location>
        <begin position="275"/>
        <end position="304"/>
    </location>
</feature>
<dbReference type="PROSITE" id="PS50199">
    <property type="entry name" value="ZF_RANBP2_2"/>
    <property type="match status" value="1"/>
</dbReference>
<proteinExistence type="inferred from homology"/>
<dbReference type="GO" id="GO:0004069">
    <property type="term" value="F:L-aspartate:2-oxoglutarate aminotransferase activity"/>
    <property type="evidence" value="ECO:0007669"/>
    <property type="project" value="UniProtKB-EC"/>
</dbReference>
<dbReference type="AlphaFoldDB" id="B6VBA1"/>
<feature type="region of interest" description="Disordered" evidence="12">
    <location>
        <begin position="41"/>
        <end position="78"/>
    </location>
</feature>
<dbReference type="GO" id="GO:0005739">
    <property type="term" value="C:mitochondrion"/>
    <property type="evidence" value="ECO:0007669"/>
    <property type="project" value="TreeGrafter"/>
</dbReference>
<comment type="catalytic activity">
    <reaction evidence="11">
        <text>L-aspartate + 2-oxoglutarate = oxaloacetate + L-glutamate</text>
        <dbReference type="Rhea" id="RHEA:21824"/>
        <dbReference type="ChEBI" id="CHEBI:16452"/>
        <dbReference type="ChEBI" id="CHEBI:16810"/>
        <dbReference type="ChEBI" id="CHEBI:29985"/>
        <dbReference type="ChEBI" id="CHEBI:29991"/>
        <dbReference type="EC" id="2.6.1.1"/>
    </reaction>
</comment>
<evidence type="ECO:0000256" key="12">
    <source>
        <dbReference type="SAM" id="MobiDB-lite"/>
    </source>
</evidence>
<dbReference type="InterPro" id="IPR004838">
    <property type="entry name" value="NHTrfase_class1_PyrdxlP-BS"/>
</dbReference>
<dbReference type="FunFam" id="3.40.640.10:FF:000015">
    <property type="entry name" value="Aspartate aminotransferase"/>
    <property type="match status" value="1"/>
</dbReference>
<feature type="compositionally biased region" description="Low complexity" evidence="12">
    <location>
        <begin position="50"/>
        <end position="66"/>
    </location>
</feature>
<evidence type="ECO:0000256" key="3">
    <source>
        <dbReference type="ARBA" id="ARBA00011738"/>
    </source>
</evidence>
<dbReference type="PRINTS" id="PR00799">
    <property type="entry name" value="TRANSAMINASE"/>
</dbReference>
<name>B6VBA1_CAEBE</name>
<comment type="cofactor">
    <cofactor evidence="1">
        <name>pyridoxal 5'-phosphate</name>
        <dbReference type="ChEBI" id="CHEBI:597326"/>
    </cofactor>
</comment>
<evidence type="ECO:0000256" key="8">
    <source>
        <dbReference type="ARBA" id="ARBA00022833"/>
    </source>
</evidence>
<dbReference type="Gene3D" id="3.90.1150.10">
    <property type="entry name" value="Aspartate Aminotransferase, domain 1"/>
    <property type="match status" value="1"/>
</dbReference>
<keyword evidence="7 10" id="KW-0863">Zinc-finger</keyword>
<feature type="compositionally biased region" description="Pro residues" evidence="12">
    <location>
        <begin position="259"/>
        <end position="268"/>
    </location>
</feature>
<dbReference type="FunFam" id="3.90.1150.10:FF:000001">
    <property type="entry name" value="Aspartate aminotransferase"/>
    <property type="match status" value="1"/>
</dbReference>
<evidence type="ECO:0000313" key="14">
    <source>
        <dbReference type="EMBL" id="ACI48994.1"/>
    </source>
</evidence>
<feature type="region of interest" description="Disordered" evidence="12">
    <location>
        <begin position="248"/>
        <end position="278"/>
    </location>
</feature>
<evidence type="ECO:0000256" key="5">
    <source>
        <dbReference type="ARBA" id="ARBA00022679"/>
    </source>
</evidence>
<keyword evidence="8" id="KW-0862">Zinc</keyword>
<dbReference type="InterPro" id="IPR001876">
    <property type="entry name" value="Znf_RanBP2"/>
</dbReference>
<dbReference type="InterPro" id="IPR004839">
    <property type="entry name" value="Aminotransferase_I/II_large"/>
</dbReference>